<organism evidence="1 2">
    <name type="scientific">Vermiconidia calcicola</name>
    <dbReference type="NCBI Taxonomy" id="1690605"/>
    <lineage>
        <taxon>Eukaryota</taxon>
        <taxon>Fungi</taxon>
        <taxon>Dikarya</taxon>
        <taxon>Ascomycota</taxon>
        <taxon>Pezizomycotina</taxon>
        <taxon>Dothideomycetes</taxon>
        <taxon>Dothideomycetidae</taxon>
        <taxon>Mycosphaerellales</taxon>
        <taxon>Extremaceae</taxon>
        <taxon>Vermiconidia</taxon>
    </lineage>
</organism>
<keyword evidence="2" id="KW-1185">Reference proteome</keyword>
<accession>A0ACC3NYS9</accession>
<dbReference type="EMBL" id="JAUTXU010000002">
    <property type="protein sequence ID" value="KAK3725428.1"/>
    <property type="molecule type" value="Genomic_DNA"/>
</dbReference>
<evidence type="ECO:0000313" key="2">
    <source>
        <dbReference type="Proteomes" id="UP001281147"/>
    </source>
</evidence>
<name>A0ACC3NYS9_9PEZI</name>
<sequence length="258" mass="28729">MAPEGTKRDRADSTDGKGDVVGSELSTHHGSDSNTRPEKQHKRHERLHPLREGAESSKPIVIPDDDDNEAEDAGPESPNSTMSNTGAEMEELRRCKAELEQIQPVLKEVGGVVERTRKQQIEQGMRPDPGVSVVIPDLPAWPGSMTEAEHFDYRLTVGPIERERDEAFKERARVRRAAEDAPITTKYNGVIETFKKALKSMDDKLKAKDSECNRKLAAKNEEIKSLTKQIREQGNEIKALKKGGKGEGGKGRRGWIPF</sequence>
<protein>
    <submittedName>
        <fullName evidence="1">Uncharacterized protein</fullName>
    </submittedName>
</protein>
<comment type="caution">
    <text evidence="1">The sequence shown here is derived from an EMBL/GenBank/DDBJ whole genome shotgun (WGS) entry which is preliminary data.</text>
</comment>
<evidence type="ECO:0000313" key="1">
    <source>
        <dbReference type="EMBL" id="KAK3725428.1"/>
    </source>
</evidence>
<proteinExistence type="predicted"/>
<gene>
    <name evidence="1" type="ORF">LTR37_000398</name>
</gene>
<reference evidence="1" key="1">
    <citation type="submission" date="2023-07" db="EMBL/GenBank/DDBJ databases">
        <title>Black Yeasts Isolated from many extreme environments.</title>
        <authorList>
            <person name="Coleine C."/>
            <person name="Stajich J.E."/>
            <person name="Selbmann L."/>
        </authorList>
    </citation>
    <scope>NUCLEOTIDE SEQUENCE</scope>
    <source>
        <strain evidence="1">CCFEE 5714</strain>
    </source>
</reference>
<dbReference type="Proteomes" id="UP001281147">
    <property type="component" value="Unassembled WGS sequence"/>
</dbReference>